<evidence type="ECO:0000256" key="3">
    <source>
        <dbReference type="ARBA" id="ARBA00022670"/>
    </source>
</evidence>
<reference evidence="8" key="1">
    <citation type="journal article" date="2019" name="Int. J. Syst. Evol. Microbiol.">
        <title>The Global Catalogue of Microorganisms (GCM) 10K type strain sequencing project: providing services to taxonomists for standard genome sequencing and annotation.</title>
        <authorList>
            <consortium name="The Broad Institute Genomics Platform"/>
            <consortium name="The Broad Institute Genome Sequencing Center for Infectious Disease"/>
            <person name="Wu L."/>
            <person name="Ma J."/>
        </authorList>
    </citation>
    <scope>NUCLEOTIDE SEQUENCE [LARGE SCALE GENOMIC DNA]</scope>
    <source>
        <strain evidence="8">CGMCC 4.7241</strain>
    </source>
</reference>
<dbReference type="RefSeq" id="WP_205120471.1">
    <property type="nucleotide sequence ID" value="NZ_JAFBCM010000001.1"/>
</dbReference>
<accession>A0ABV7YM86</accession>
<dbReference type="EMBL" id="JBHRZH010000049">
    <property type="protein sequence ID" value="MFC3766157.1"/>
    <property type="molecule type" value="Genomic_DNA"/>
</dbReference>
<evidence type="ECO:0000256" key="2">
    <source>
        <dbReference type="ARBA" id="ARBA00022490"/>
    </source>
</evidence>
<proteinExistence type="inferred from homology"/>
<evidence type="ECO:0000256" key="6">
    <source>
        <dbReference type="RuleBase" id="RU003567"/>
    </source>
</evidence>
<dbReference type="GO" id="GO:0006508">
    <property type="term" value="P:proteolysis"/>
    <property type="evidence" value="ECO:0007669"/>
    <property type="project" value="UniProtKB-KW"/>
</dbReference>
<gene>
    <name evidence="7" type="ORF">ACFOUW_35375</name>
</gene>
<dbReference type="Pfam" id="PF00574">
    <property type="entry name" value="CLP_protease"/>
    <property type="match status" value="1"/>
</dbReference>
<evidence type="ECO:0000256" key="4">
    <source>
        <dbReference type="ARBA" id="ARBA00022801"/>
    </source>
</evidence>
<dbReference type="PANTHER" id="PTHR10381">
    <property type="entry name" value="ATP-DEPENDENT CLP PROTEASE PROTEOLYTIC SUBUNIT"/>
    <property type="match status" value="1"/>
</dbReference>
<dbReference type="GO" id="GO:0008233">
    <property type="term" value="F:peptidase activity"/>
    <property type="evidence" value="ECO:0007669"/>
    <property type="project" value="UniProtKB-KW"/>
</dbReference>
<comment type="similarity">
    <text evidence="1 6">Belongs to the peptidase S14 family.</text>
</comment>
<keyword evidence="8" id="KW-1185">Reference proteome</keyword>
<dbReference type="InterPro" id="IPR029045">
    <property type="entry name" value="ClpP/crotonase-like_dom_sf"/>
</dbReference>
<dbReference type="SUPFAM" id="SSF52096">
    <property type="entry name" value="ClpP/crotonase"/>
    <property type="match status" value="1"/>
</dbReference>
<name>A0ABV7YM86_9ACTN</name>
<evidence type="ECO:0000256" key="5">
    <source>
        <dbReference type="ARBA" id="ARBA00022825"/>
    </source>
</evidence>
<evidence type="ECO:0000313" key="8">
    <source>
        <dbReference type="Proteomes" id="UP001595699"/>
    </source>
</evidence>
<keyword evidence="3 7" id="KW-0645">Protease</keyword>
<keyword evidence="2" id="KW-0963">Cytoplasm</keyword>
<comment type="caution">
    <text evidence="7">The sequence shown here is derived from an EMBL/GenBank/DDBJ whole genome shotgun (WGS) entry which is preliminary data.</text>
</comment>
<dbReference type="Proteomes" id="UP001595699">
    <property type="component" value="Unassembled WGS sequence"/>
</dbReference>
<keyword evidence="4" id="KW-0378">Hydrolase</keyword>
<dbReference type="CDD" id="cd07017">
    <property type="entry name" value="S14_ClpP_2"/>
    <property type="match status" value="1"/>
</dbReference>
<protein>
    <recommendedName>
        <fullName evidence="6">ATP-dependent Clp protease proteolytic subunit</fullName>
    </recommendedName>
</protein>
<organism evidence="7 8">
    <name type="scientific">Tenggerimyces flavus</name>
    <dbReference type="NCBI Taxonomy" id="1708749"/>
    <lineage>
        <taxon>Bacteria</taxon>
        <taxon>Bacillati</taxon>
        <taxon>Actinomycetota</taxon>
        <taxon>Actinomycetes</taxon>
        <taxon>Propionibacteriales</taxon>
        <taxon>Nocardioidaceae</taxon>
        <taxon>Tenggerimyces</taxon>
    </lineage>
</organism>
<dbReference type="Gene3D" id="3.90.226.10">
    <property type="entry name" value="2-enoyl-CoA Hydratase, Chain A, domain 1"/>
    <property type="match status" value="1"/>
</dbReference>
<dbReference type="InterPro" id="IPR001907">
    <property type="entry name" value="ClpP"/>
</dbReference>
<dbReference type="InterPro" id="IPR023562">
    <property type="entry name" value="ClpP/TepA"/>
</dbReference>
<evidence type="ECO:0000256" key="1">
    <source>
        <dbReference type="ARBA" id="ARBA00007039"/>
    </source>
</evidence>
<dbReference type="PANTHER" id="PTHR10381:SF70">
    <property type="entry name" value="ATP-DEPENDENT CLP PROTEASE PROTEOLYTIC SUBUNIT"/>
    <property type="match status" value="1"/>
</dbReference>
<sequence length="181" mass="19191">MDATSFDGYIQSQLFERRIVLARGTIDDAMATNLAAQLLTLDANADEPIQLHLSSPGGDLGAALTLADTIKVLAADLTVTAVGEVSGAAIAVLAASPRRTGYPHARFGLKEPESGQLTGTATDLGTHAQEYLRQRGNLVDLIAEATGRQPESVDEDLRKGRFLSAEEAVGYGLIQRVMVRT</sequence>
<evidence type="ECO:0000313" key="7">
    <source>
        <dbReference type="EMBL" id="MFC3766157.1"/>
    </source>
</evidence>
<keyword evidence="5" id="KW-0720">Serine protease</keyword>
<dbReference type="PRINTS" id="PR00127">
    <property type="entry name" value="CLPPROTEASEP"/>
</dbReference>